<evidence type="ECO:0000256" key="1">
    <source>
        <dbReference type="SAM" id="SignalP"/>
    </source>
</evidence>
<proteinExistence type="predicted"/>
<keyword evidence="3" id="KW-1185">Reference proteome</keyword>
<accession>A0A1J7IMZ4</accession>
<dbReference type="Proteomes" id="UP000182658">
    <property type="component" value="Unassembled WGS sequence"/>
</dbReference>
<dbReference type="InParanoid" id="A0A1J7IMZ4"/>
<evidence type="ECO:0000313" key="3">
    <source>
        <dbReference type="Proteomes" id="UP000182658"/>
    </source>
</evidence>
<sequence length="401" mass="42038">MEKILRCCWLVLVLLLVRVNAAEAACSSYGVDYSNGGAYYIDGSSNQYFSFITVFQGCTQESISPVLVGPDDNEYACSSINTQPAGTQVTSTCGIPYSAMQSGTWRIIVQSSQIAVQRTVTLTVGVPQTVVTTVTPTVVLGITSTPRAQTVQSTITQTVTLIVVGPTVTSACNGGTRTVTNYPQGPTVIITSTVIRTNENGAKTSFWTTTVSTTASCHYPSSVYTSYTSYDNNPITSSATPTFCIGANNCQPTWGGKGRGWGWGGGGRGNRPPSNSATAEKRDVAGAAAVAAVTSTYTETTYTVTRTVVTTIPARTTTELVLRTTTATVTPAATTVCLNGGGQGITVTVNRGNPTTVTQTNLVYQTTQVSGTVWVGQTQYTTFTNSASATACWRAGGWFGV</sequence>
<reference evidence="2 3" key="1">
    <citation type="submission" date="2016-10" db="EMBL/GenBank/DDBJ databases">
        <title>Draft genome sequence of Coniochaeta ligniaria NRRL30616, a lignocellulolytic fungus for bioabatement of inhibitors in plant biomass hydrolysates.</title>
        <authorList>
            <consortium name="DOE Joint Genome Institute"/>
            <person name="Jimenez D.J."/>
            <person name="Hector R.E."/>
            <person name="Riley R."/>
            <person name="Sun H."/>
            <person name="Grigoriev I.V."/>
            <person name="Van Elsas J.D."/>
            <person name="Nichols N.N."/>
        </authorList>
    </citation>
    <scope>NUCLEOTIDE SEQUENCE [LARGE SCALE GENOMIC DNA]</scope>
    <source>
        <strain evidence="2 3">NRRL 30616</strain>
    </source>
</reference>
<name>A0A1J7IMZ4_9PEZI</name>
<dbReference type="EMBL" id="KV875098">
    <property type="protein sequence ID" value="OIW28951.1"/>
    <property type="molecule type" value="Genomic_DNA"/>
</dbReference>
<evidence type="ECO:0000313" key="2">
    <source>
        <dbReference type="EMBL" id="OIW28951.1"/>
    </source>
</evidence>
<evidence type="ECO:0008006" key="4">
    <source>
        <dbReference type="Google" id="ProtNLM"/>
    </source>
</evidence>
<feature type="signal peptide" evidence="1">
    <location>
        <begin position="1"/>
        <end position="24"/>
    </location>
</feature>
<feature type="chain" id="PRO_5012678905" description="Ig-like domain-containing protein" evidence="1">
    <location>
        <begin position="25"/>
        <end position="401"/>
    </location>
</feature>
<dbReference type="AlphaFoldDB" id="A0A1J7IMZ4"/>
<organism evidence="2 3">
    <name type="scientific">Coniochaeta ligniaria NRRL 30616</name>
    <dbReference type="NCBI Taxonomy" id="1408157"/>
    <lineage>
        <taxon>Eukaryota</taxon>
        <taxon>Fungi</taxon>
        <taxon>Dikarya</taxon>
        <taxon>Ascomycota</taxon>
        <taxon>Pezizomycotina</taxon>
        <taxon>Sordariomycetes</taxon>
        <taxon>Sordariomycetidae</taxon>
        <taxon>Coniochaetales</taxon>
        <taxon>Coniochaetaceae</taxon>
        <taxon>Coniochaeta</taxon>
    </lineage>
</organism>
<protein>
    <recommendedName>
        <fullName evidence="4">Ig-like domain-containing protein</fullName>
    </recommendedName>
</protein>
<gene>
    <name evidence="2" type="ORF">CONLIGDRAFT_401496</name>
</gene>
<dbReference type="OrthoDB" id="3937708at2759"/>
<dbReference type="STRING" id="1408157.A0A1J7IMZ4"/>
<keyword evidence="1" id="KW-0732">Signal</keyword>